<dbReference type="EMBL" id="CM026428">
    <property type="protein sequence ID" value="KAG0566958.1"/>
    <property type="molecule type" value="Genomic_DNA"/>
</dbReference>
<evidence type="ECO:0000313" key="1">
    <source>
        <dbReference type="EMBL" id="KAG0566958.1"/>
    </source>
</evidence>
<accession>A0A8T0H9G7</accession>
<reference evidence="1" key="1">
    <citation type="submission" date="2020-06" db="EMBL/GenBank/DDBJ databases">
        <title>WGS assembly of Ceratodon purpureus strain R40.</title>
        <authorList>
            <person name="Carey S.B."/>
            <person name="Jenkins J."/>
            <person name="Shu S."/>
            <person name="Lovell J.T."/>
            <person name="Sreedasyam A."/>
            <person name="Maumus F."/>
            <person name="Tiley G.P."/>
            <person name="Fernandez-Pozo N."/>
            <person name="Barry K."/>
            <person name="Chen C."/>
            <person name="Wang M."/>
            <person name="Lipzen A."/>
            <person name="Daum C."/>
            <person name="Saski C.A."/>
            <person name="Payton A.C."/>
            <person name="Mcbreen J.C."/>
            <person name="Conrad R.E."/>
            <person name="Kollar L.M."/>
            <person name="Olsson S."/>
            <person name="Huttunen S."/>
            <person name="Landis J.B."/>
            <person name="Wickett N.J."/>
            <person name="Johnson M.G."/>
            <person name="Rensing S.A."/>
            <person name="Grimwood J."/>
            <person name="Schmutz J."/>
            <person name="Mcdaniel S.F."/>
        </authorList>
    </citation>
    <scope>NUCLEOTIDE SEQUENCE</scope>
    <source>
        <strain evidence="1">R40</strain>
    </source>
</reference>
<dbReference type="AlphaFoldDB" id="A0A8T0H9G7"/>
<proteinExistence type="predicted"/>
<comment type="caution">
    <text evidence="1">The sequence shown here is derived from an EMBL/GenBank/DDBJ whole genome shotgun (WGS) entry which is preliminary data.</text>
</comment>
<protein>
    <submittedName>
        <fullName evidence="1">Uncharacterized protein</fullName>
    </submittedName>
</protein>
<sequence>MKEMASKLSKLKHSAIGLDLELNKIKQMRSEMAPTPAHDTLKSKPYTWPLVCTKLQNEQTKLAHCKIRPCGHAHVDHLSTQHILQ</sequence>
<evidence type="ECO:0000313" key="2">
    <source>
        <dbReference type="Proteomes" id="UP000822688"/>
    </source>
</evidence>
<name>A0A8T0H9G7_CERPU</name>
<organism evidence="1 2">
    <name type="scientific">Ceratodon purpureus</name>
    <name type="common">Fire moss</name>
    <name type="synonym">Dicranum purpureum</name>
    <dbReference type="NCBI Taxonomy" id="3225"/>
    <lineage>
        <taxon>Eukaryota</taxon>
        <taxon>Viridiplantae</taxon>
        <taxon>Streptophyta</taxon>
        <taxon>Embryophyta</taxon>
        <taxon>Bryophyta</taxon>
        <taxon>Bryophytina</taxon>
        <taxon>Bryopsida</taxon>
        <taxon>Dicranidae</taxon>
        <taxon>Pseudoditrichales</taxon>
        <taxon>Ditrichaceae</taxon>
        <taxon>Ceratodon</taxon>
    </lineage>
</organism>
<dbReference type="Proteomes" id="UP000822688">
    <property type="component" value="Chromosome 7"/>
</dbReference>
<keyword evidence="2" id="KW-1185">Reference proteome</keyword>
<gene>
    <name evidence="1" type="ORF">KC19_7G099600</name>
</gene>